<dbReference type="GO" id="GO:0000035">
    <property type="term" value="F:acyl binding"/>
    <property type="evidence" value="ECO:0007669"/>
    <property type="project" value="TreeGrafter"/>
</dbReference>
<dbReference type="GO" id="GO:0005829">
    <property type="term" value="C:cytosol"/>
    <property type="evidence" value="ECO:0007669"/>
    <property type="project" value="TreeGrafter"/>
</dbReference>
<dbReference type="InterPro" id="IPR036736">
    <property type="entry name" value="ACP-like_sf"/>
</dbReference>
<dbReference type="GO" id="GO:0000036">
    <property type="term" value="F:acyl carrier activity"/>
    <property type="evidence" value="ECO:0007669"/>
    <property type="project" value="TreeGrafter"/>
</dbReference>
<dbReference type="NCBIfam" id="TIGR00517">
    <property type="entry name" value="acyl_carrier"/>
    <property type="match status" value="1"/>
</dbReference>
<evidence type="ECO:0000256" key="1">
    <source>
        <dbReference type="ARBA" id="ARBA00022450"/>
    </source>
</evidence>
<dbReference type="GO" id="GO:0009245">
    <property type="term" value="P:lipid A biosynthetic process"/>
    <property type="evidence" value="ECO:0007669"/>
    <property type="project" value="TreeGrafter"/>
</dbReference>
<dbReference type="NCBIfam" id="NF002148">
    <property type="entry name" value="PRK00982.1-2"/>
    <property type="match status" value="1"/>
</dbReference>
<dbReference type="Pfam" id="PF00550">
    <property type="entry name" value="PP-binding"/>
    <property type="match status" value="1"/>
</dbReference>
<feature type="domain" description="Carrier" evidence="3">
    <location>
        <begin position="1"/>
        <end position="73"/>
    </location>
</feature>
<comment type="caution">
    <text evidence="4">The sequence shown here is derived from an EMBL/GenBank/DDBJ whole genome shotgun (WGS) entry which is preliminary data.</text>
</comment>
<dbReference type="InterPro" id="IPR003231">
    <property type="entry name" value="ACP"/>
</dbReference>
<evidence type="ECO:0000259" key="3">
    <source>
        <dbReference type="PROSITE" id="PS50075"/>
    </source>
</evidence>
<dbReference type="AlphaFoldDB" id="A0A645JFJ4"/>
<dbReference type="InterPro" id="IPR009081">
    <property type="entry name" value="PP-bd_ACP"/>
</dbReference>
<dbReference type="GO" id="GO:0016020">
    <property type="term" value="C:membrane"/>
    <property type="evidence" value="ECO:0007669"/>
    <property type="project" value="GOC"/>
</dbReference>
<dbReference type="NCBIfam" id="NF002150">
    <property type="entry name" value="PRK00982.1-4"/>
    <property type="match status" value="1"/>
</dbReference>
<evidence type="ECO:0000313" key="4">
    <source>
        <dbReference type="EMBL" id="MPN59114.1"/>
    </source>
</evidence>
<keyword evidence="1" id="KW-0596">Phosphopantetheine</keyword>
<reference evidence="4" key="1">
    <citation type="submission" date="2019-08" db="EMBL/GenBank/DDBJ databases">
        <authorList>
            <person name="Kucharzyk K."/>
            <person name="Murdoch R.W."/>
            <person name="Higgins S."/>
            <person name="Loffler F."/>
        </authorList>
    </citation>
    <scope>NUCLEOTIDE SEQUENCE</scope>
</reference>
<dbReference type="EMBL" id="VSSQ01132743">
    <property type="protein sequence ID" value="MPN59114.1"/>
    <property type="molecule type" value="Genomic_DNA"/>
</dbReference>
<protein>
    <submittedName>
        <fullName evidence="4">Acyl carrier protein</fullName>
    </submittedName>
</protein>
<dbReference type="Gene3D" id="1.10.1200.10">
    <property type="entry name" value="ACP-like"/>
    <property type="match status" value="1"/>
</dbReference>
<sequence length="73" mass="8255">MDFEKIRDMIAKQMDIPAESITEESRLGEDLKADSLDLVELVMDLEQEYGIQIPEEALPNITTVGDIVAYLNK</sequence>
<name>A0A645JFJ4_9ZZZZ</name>
<dbReference type="PANTHER" id="PTHR20863:SF76">
    <property type="entry name" value="CARRIER DOMAIN-CONTAINING PROTEIN"/>
    <property type="match status" value="1"/>
</dbReference>
<dbReference type="PANTHER" id="PTHR20863">
    <property type="entry name" value="ACYL CARRIER PROTEIN"/>
    <property type="match status" value="1"/>
</dbReference>
<dbReference type="HAMAP" id="MF_01217">
    <property type="entry name" value="Acyl_carrier"/>
    <property type="match status" value="1"/>
</dbReference>
<proteinExistence type="inferred from homology"/>
<organism evidence="4">
    <name type="scientific">bioreactor metagenome</name>
    <dbReference type="NCBI Taxonomy" id="1076179"/>
    <lineage>
        <taxon>unclassified sequences</taxon>
        <taxon>metagenomes</taxon>
        <taxon>ecological metagenomes</taxon>
    </lineage>
</organism>
<dbReference type="PROSITE" id="PS50075">
    <property type="entry name" value="CARRIER"/>
    <property type="match status" value="1"/>
</dbReference>
<keyword evidence="2" id="KW-0597">Phosphoprotein</keyword>
<accession>A0A645JFJ4</accession>
<gene>
    <name evidence="4" type="primary">acpP_93</name>
    <name evidence="4" type="ORF">SDC9_206832</name>
</gene>
<evidence type="ECO:0000256" key="2">
    <source>
        <dbReference type="ARBA" id="ARBA00022553"/>
    </source>
</evidence>
<dbReference type="SUPFAM" id="SSF47336">
    <property type="entry name" value="ACP-like"/>
    <property type="match status" value="1"/>
</dbReference>